<accession>A0A365YEJ3</accession>
<dbReference type="AlphaFoldDB" id="A0A365YEJ3"/>
<dbReference type="GO" id="GO:0019628">
    <property type="term" value="P:urate catabolic process"/>
    <property type="evidence" value="ECO:0007669"/>
    <property type="project" value="TreeGrafter"/>
</dbReference>
<comment type="pathway">
    <text evidence="2">Purine metabolism; urate degradation; (S)-allantoin from urate: step 3/3.</text>
</comment>
<evidence type="ECO:0000313" key="9">
    <source>
        <dbReference type="Proteomes" id="UP000252167"/>
    </source>
</evidence>
<evidence type="ECO:0000256" key="1">
    <source>
        <dbReference type="ARBA" id="ARBA00001163"/>
    </source>
</evidence>
<dbReference type="RefSeq" id="WP_047120512.1">
    <property type="nucleotide sequence ID" value="NZ_CM125969.1"/>
</dbReference>
<protein>
    <recommendedName>
        <fullName evidence="3">2-oxo-4-hydroxy-4-carboxy-5-ureidoimidazoline decarboxylase</fullName>
        <ecNumber evidence="3">4.1.1.97</ecNumber>
    </recommendedName>
</protein>
<keyword evidence="9" id="KW-1185">Reference proteome</keyword>
<dbReference type="NCBIfam" id="TIGR03180">
    <property type="entry name" value="UraD_2"/>
    <property type="match status" value="1"/>
</dbReference>
<dbReference type="PANTHER" id="PTHR43466:SF1">
    <property type="entry name" value="2-OXO-4-HYDROXY-4-CARBOXY-5-UREIDOIMIDAZOLINE DECARBOXYLASE-RELATED"/>
    <property type="match status" value="1"/>
</dbReference>
<keyword evidence="6" id="KW-0456">Lyase</keyword>
<dbReference type="GO" id="GO:0051997">
    <property type="term" value="F:2-oxo-4-hydroxy-4-carboxy-5-ureidoimidazoline decarboxylase activity"/>
    <property type="evidence" value="ECO:0007669"/>
    <property type="project" value="UniProtKB-EC"/>
</dbReference>
<evidence type="ECO:0000256" key="2">
    <source>
        <dbReference type="ARBA" id="ARBA00004754"/>
    </source>
</evidence>
<keyword evidence="5" id="KW-0210">Decarboxylase</keyword>
<dbReference type="EC" id="4.1.1.97" evidence="3"/>
<dbReference type="Pfam" id="PF09349">
    <property type="entry name" value="OHCU_decarbox"/>
    <property type="match status" value="1"/>
</dbReference>
<dbReference type="NCBIfam" id="NF010372">
    <property type="entry name" value="PRK13798.1"/>
    <property type="match status" value="1"/>
</dbReference>
<dbReference type="EMBL" id="POAF01000004">
    <property type="protein sequence ID" value="RBM01116.1"/>
    <property type="molecule type" value="Genomic_DNA"/>
</dbReference>
<dbReference type="PANTHER" id="PTHR43466">
    <property type="entry name" value="2-OXO-4-HYDROXY-4-CARBOXY-5-UREIDOIMIDAZOLINE DECARBOXYLASE-RELATED"/>
    <property type="match status" value="1"/>
</dbReference>
<gene>
    <name evidence="8" type="primary">uraD</name>
    <name evidence="8" type="ORF">C1H84_10035</name>
</gene>
<dbReference type="GO" id="GO:0006144">
    <property type="term" value="P:purine nucleobase metabolic process"/>
    <property type="evidence" value="ECO:0007669"/>
    <property type="project" value="UniProtKB-KW"/>
</dbReference>
<organism evidence="8 9">
    <name type="scientific">Glutamicibacter soli</name>
    <dbReference type="NCBI Taxonomy" id="453836"/>
    <lineage>
        <taxon>Bacteria</taxon>
        <taxon>Bacillati</taxon>
        <taxon>Actinomycetota</taxon>
        <taxon>Actinomycetes</taxon>
        <taxon>Micrococcales</taxon>
        <taxon>Micrococcaceae</taxon>
        <taxon>Glutamicibacter</taxon>
    </lineage>
</organism>
<dbReference type="Proteomes" id="UP000252167">
    <property type="component" value="Unassembled WGS sequence"/>
</dbReference>
<evidence type="ECO:0000256" key="3">
    <source>
        <dbReference type="ARBA" id="ARBA00012257"/>
    </source>
</evidence>
<sequence>MHLNVFNEVSAAEAAEILRPCIDVERWINDLVSARPFSSLAALHESATRSAAPFNRDEIAAALAHHPRIGERAGGNSQEATLSRGEQAALDLNADIIERLAAANRAYEQRFDRVFLIRAAGRSSEEILAECQRRLENTDEAELAEVADQLRQIALLRLQDAVKN</sequence>
<evidence type="ECO:0000256" key="4">
    <source>
        <dbReference type="ARBA" id="ARBA00022631"/>
    </source>
</evidence>
<dbReference type="SUPFAM" id="SSF158694">
    <property type="entry name" value="UraD-Like"/>
    <property type="match status" value="1"/>
</dbReference>
<dbReference type="InterPro" id="IPR018020">
    <property type="entry name" value="OHCU_decarboxylase"/>
</dbReference>
<evidence type="ECO:0000259" key="7">
    <source>
        <dbReference type="Pfam" id="PF09349"/>
    </source>
</evidence>
<dbReference type="InterPro" id="IPR017595">
    <property type="entry name" value="OHCU_decarboxylase-2"/>
</dbReference>
<evidence type="ECO:0000256" key="5">
    <source>
        <dbReference type="ARBA" id="ARBA00022793"/>
    </source>
</evidence>
<comment type="catalytic activity">
    <reaction evidence="1">
        <text>5-hydroxy-2-oxo-4-ureido-2,5-dihydro-1H-imidazole-5-carboxylate + H(+) = (S)-allantoin + CO2</text>
        <dbReference type="Rhea" id="RHEA:26301"/>
        <dbReference type="ChEBI" id="CHEBI:15378"/>
        <dbReference type="ChEBI" id="CHEBI:15678"/>
        <dbReference type="ChEBI" id="CHEBI:16526"/>
        <dbReference type="ChEBI" id="CHEBI:58639"/>
        <dbReference type="EC" id="4.1.1.97"/>
    </reaction>
</comment>
<evidence type="ECO:0000256" key="6">
    <source>
        <dbReference type="ARBA" id="ARBA00023239"/>
    </source>
</evidence>
<name>A0A365YEJ3_9MICC</name>
<keyword evidence="4" id="KW-0659">Purine metabolism</keyword>
<feature type="domain" description="Oxo-4-hydroxy-4-carboxy-5-ureidoimidazoline decarboxylase" evidence="7">
    <location>
        <begin position="7"/>
        <end position="159"/>
    </location>
</feature>
<evidence type="ECO:0000313" key="8">
    <source>
        <dbReference type="EMBL" id="RBM01116.1"/>
    </source>
</evidence>
<proteinExistence type="predicted"/>
<dbReference type="Gene3D" id="1.10.3330.10">
    <property type="entry name" value="Oxo-4-hydroxy-4-carboxy-5-ureidoimidazoline decarboxylase"/>
    <property type="match status" value="1"/>
</dbReference>
<comment type="caution">
    <text evidence="8">The sequence shown here is derived from an EMBL/GenBank/DDBJ whole genome shotgun (WGS) entry which is preliminary data.</text>
</comment>
<dbReference type="InterPro" id="IPR036778">
    <property type="entry name" value="OHCU_decarboxylase_sf"/>
</dbReference>
<reference evidence="8 9" key="1">
    <citation type="submission" date="2018-01" db="EMBL/GenBank/DDBJ databases">
        <title>Glutamicibacter soli strain NHPC-3 Whole genome sequence and assembly.</title>
        <authorList>
            <person name="Choudhury P."/>
            <person name="Gupta D."/>
            <person name="Sengupta K."/>
            <person name="Jawed A."/>
            <person name="Sultana N."/>
            <person name="Saha P."/>
        </authorList>
    </citation>
    <scope>NUCLEOTIDE SEQUENCE [LARGE SCALE GENOMIC DNA]</scope>
    <source>
        <strain evidence="8 9">NHPC-3</strain>
    </source>
</reference>